<dbReference type="Pfam" id="PF01575">
    <property type="entry name" value="MaoC_dehydratas"/>
    <property type="match status" value="1"/>
</dbReference>
<sequence>MERVPVSLLLEQGPMLKSFAGVIGRELVPFTIANKNPQAFAELEAELAIPSERLVNHYMEWAGCDKGRYSASIPTHIFFQLAMPLCIKQLAQSRYRLSKVINQGCRMTVIKPIPWETPVTAKVSVSSIREVPGKARVTQNIGIYYDDELAAELQVHTLFPLSIASKRRHKEPEVQQSFSVIGHWSSSDHDGRDFALLSGDFNPIHWSRWIGKMSPFGTRVLHGMGTFIRSIEVLQNNLQANISDIDARFTAPLKLPGGVNTLLHQLDSSAAHQQRVPLRLEDENGRLLMLGSYRL</sequence>
<dbReference type="PANTHER" id="PTHR43841:SF1">
    <property type="entry name" value="3-HYDROXYACYL-THIOESTER DEHYDRATASE X"/>
    <property type="match status" value="1"/>
</dbReference>
<dbReference type="RefSeq" id="WP_191144336.1">
    <property type="nucleotide sequence ID" value="NZ_JACXAF010000008.1"/>
</dbReference>
<evidence type="ECO:0000259" key="1">
    <source>
        <dbReference type="Pfam" id="PF01575"/>
    </source>
</evidence>
<organism evidence="2 3">
    <name type="scientific">Neiella litorisoli</name>
    <dbReference type="NCBI Taxonomy" id="2771431"/>
    <lineage>
        <taxon>Bacteria</taxon>
        <taxon>Pseudomonadati</taxon>
        <taxon>Pseudomonadota</taxon>
        <taxon>Gammaproteobacteria</taxon>
        <taxon>Alteromonadales</taxon>
        <taxon>Echinimonadaceae</taxon>
        <taxon>Neiella</taxon>
    </lineage>
</organism>
<accession>A0A8J6QID4</accession>
<dbReference type="PANTHER" id="PTHR43841">
    <property type="entry name" value="3-HYDROXYACYL-THIOESTER DEHYDRATASE HTDX-RELATED"/>
    <property type="match status" value="1"/>
</dbReference>
<dbReference type="CDD" id="cd03441">
    <property type="entry name" value="R_hydratase_like"/>
    <property type="match status" value="1"/>
</dbReference>
<keyword evidence="3" id="KW-1185">Reference proteome</keyword>
<dbReference type="SUPFAM" id="SSF54637">
    <property type="entry name" value="Thioesterase/thiol ester dehydrase-isomerase"/>
    <property type="match status" value="2"/>
</dbReference>
<dbReference type="AlphaFoldDB" id="A0A8J6QID4"/>
<name>A0A8J6QID4_9GAMM</name>
<proteinExistence type="predicted"/>
<dbReference type="InterPro" id="IPR002539">
    <property type="entry name" value="MaoC-like_dom"/>
</dbReference>
<reference evidence="2" key="1">
    <citation type="submission" date="2020-09" db="EMBL/GenBank/DDBJ databases">
        <title>A novel bacterium of genus Neiella, isolated from South China Sea.</title>
        <authorList>
            <person name="Huang H."/>
            <person name="Mo K."/>
            <person name="Hu Y."/>
        </authorList>
    </citation>
    <scope>NUCLEOTIDE SEQUENCE</scope>
    <source>
        <strain evidence="2">HB171785</strain>
    </source>
</reference>
<dbReference type="Proteomes" id="UP000638014">
    <property type="component" value="Unassembled WGS sequence"/>
</dbReference>
<protein>
    <recommendedName>
        <fullName evidence="1">MaoC-like domain-containing protein</fullName>
    </recommendedName>
</protein>
<gene>
    <name evidence="2" type="ORF">IC617_07310</name>
</gene>
<comment type="caution">
    <text evidence="2">The sequence shown here is derived from an EMBL/GenBank/DDBJ whole genome shotgun (WGS) entry which is preliminary data.</text>
</comment>
<feature type="domain" description="MaoC-like" evidence="1">
    <location>
        <begin position="188"/>
        <end position="263"/>
    </location>
</feature>
<evidence type="ECO:0000313" key="3">
    <source>
        <dbReference type="Proteomes" id="UP000638014"/>
    </source>
</evidence>
<evidence type="ECO:0000313" key="2">
    <source>
        <dbReference type="EMBL" id="MBD1389228.1"/>
    </source>
</evidence>
<dbReference type="InterPro" id="IPR029069">
    <property type="entry name" value="HotDog_dom_sf"/>
</dbReference>
<dbReference type="Gene3D" id="3.10.129.10">
    <property type="entry name" value="Hotdog Thioesterase"/>
    <property type="match status" value="1"/>
</dbReference>
<dbReference type="EMBL" id="JACXAF010000008">
    <property type="protein sequence ID" value="MBD1389228.1"/>
    <property type="molecule type" value="Genomic_DNA"/>
</dbReference>